<dbReference type="InterPro" id="IPR003489">
    <property type="entry name" value="RHF/RaiA"/>
</dbReference>
<dbReference type="Pfam" id="PF02482">
    <property type="entry name" value="Ribosomal_S30AE"/>
    <property type="match status" value="1"/>
</dbReference>
<gene>
    <name evidence="6" type="primary">raiA</name>
    <name evidence="6" type="ORF">CWS31_001120</name>
</gene>
<dbReference type="NCBIfam" id="TIGR00741">
    <property type="entry name" value="yfiA"/>
    <property type="match status" value="1"/>
</dbReference>
<dbReference type="EMBL" id="PJAI02000001">
    <property type="protein sequence ID" value="TYK67167.1"/>
    <property type="molecule type" value="Genomic_DNA"/>
</dbReference>
<name>A0ABY3N1N2_9GAMM</name>
<dbReference type="SUPFAM" id="SSF69754">
    <property type="entry name" value="Ribosome binding protein Y (YfiA homologue)"/>
    <property type="match status" value="1"/>
</dbReference>
<keyword evidence="7" id="KW-1185">Reference proteome</keyword>
<evidence type="ECO:0000313" key="6">
    <source>
        <dbReference type="EMBL" id="TYK67167.1"/>
    </source>
</evidence>
<organism evidence="6 7">
    <name type="scientific">Colwellia echini</name>
    <dbReference type="NCBI Taxonomy" id="1982103"/>
    <lineage>
        <taxon>Bacteria</taxon>
        <taxon>Pseudomonadati</taxon>
        <taxon>Pseudomonadota</taxon>
        <taxon>Gammaproteobacteria</taxon>
        <taxon>Alteromonadales</taxon>
        <taxon>Colwelliaceae</taxon>
        <taxon>Colwellia</taxon>
    </lineage>
</organism>
<evidence type="ECO:0000256" key="5">
    <source>
        <dbReference type="ARBA" id="ARBA00041319"/>
    </source>
</evidence>
<comment type="similarity">
    <text evidence="2">Belongs to the HPF/YfiA ribosome-associated protein family. Short HPF subfamily.</text>
</comment>
<reference evidence="6 7" key="1">
    <citation type="submission" date="2019-08" db="EMBL/GenBank/DDBJ databases">
        <title>Microbe sample from Colwellia echini.</title>
        <authorList>
            <person name="Christiansen L."/>
            <person name="Pathiraja D."/>
            <person name="Schultz-Johansen M."/>
            <person name="Choi I.-G."/>
            <person name="Stougaard P."/>
        </authorList>
    </citation>
    <scope>NUCLEOTIDE SEQUENCE [LARGE SCALE GENOMIC DNA]</scope>
    <source>
        <strain evidence="6 7">A3</strain>
    </source>
</reference>
<dbReference type="CDD" id="cd00552">
    <property type="entry name" value="RaiA"/>
    <property type="match status" value="1"/>
</dbReference>
<evidence type="ECO:0000313" key="7">
    <source>
        <dbReference type="Proteomes" id="UP000815846"/>
    </source>
</evidence>
<evidence type="ECO:0000256" key="1">
    <source>
        <dbReference type="ARBA" id="ARBA00022845"/>
    </source>
</evidence>
<dbReference type="Gene3D" id="3.30.160.100">
    <property type="entry name" value="Ribosome hibernation promotion factor-like"/>
    <property type="match status" value="1"/>
</dbReference>
<dbReference type="RefSeq" id="WP_101343314.1">
    <property type="nucleotide sequence ID" value="NZ_PJAI02000001.1"/>
</dbReference>
<evidence type="ECO:0000256" key="3">
    <source>
        <dbReference type="ARBA" id="ARBA00038695"/>
    </source>
</evidence>
<dbReference type="InterPro" id="IPR050574">
    <property type="entry name" value="HPF/YfiA_ribosome-assoc"/>
</dbReference>
<dbReference type="PANTHER" id="PTHR33231">
    <property type="entry name" value="30S RIBOSOMAL PROTEIN"/>
    <property type="match status" value="1"/>
</dbReference>
<comment type="caution">
    <text evidence="6">The sequence shown here is derived from an EMBL/GenBank/DDBJ whole genome shotgun (WGS) entry which is preliminary data.</text>
</comment>
<dbReference type="PANTHER" id="PTHR33231:SF1">
    <property type="entry name" value="30S RIBOSOMAL PROTEIN"/>
    <property type="match status" value="1"/>
</dbReference>
<keyword evidence="1" id="KW-0810">Translation regulation</keyword>
<proteinExistence type="inferred from homology"/>
<protein>
    <recommendedName>
        <fullName evidence="4">Ribosome hibernation promoting factor</fullName>
    </recommendedName>
    <alternativeName>
        <fullName evidence="5">Hibernation factor HPF</fullName>
    </alternativeName>
</protein>
<evidence type="ECO:0000256" key="4">
    <source>
        <dbReference type="ARBA" id="ARBA00041148"/>
    </source>
</evidence>
<dbReference type="Proteomes" id="UP000815846">
    <property type="component" value="Unassembled WGS sequence"/>
</dbReference>
<accession>A0ABY3N1N2</accession>
<sequence>MNINLSGHHVEVTNSLREYVDSKFSKLEKHFDHINNVHVILTVEKLDQKAEATVHINGSEVFASGINTDMYASIDTLVDRLDRQILKYKGKIAHH</sequence>
<dbReference type="InterPro" id="IPR036567">
    <property type="entry name" value="RHF-like"/>
</dbReference>
<evidence type="ECO:0000256" key="2">
    <source>
        <dbReference type="ARBA" id="ARBA00038434"/>
    </source>
</evidence>
<comment type="subunit">
    <text evidence="3">Associates exclusively with 100S ribosomes, which are dimers of 70S ribosomes.</text>
</comment>